<dbReference type="PANTHER" id="PTHR43214">
    <property type="entry name" value="TWO-COMPONENT RESPONSE REGULATOR"/>
    <property type="match status" value="1"/>
</dbReference>
<dbReference type="PANTHER" id="PTHR43214:SF24">
    <property type="entry name" value="TRANSCRIPTIONAL REGULATORY PROTEIN NARL-RELATED"/>
    <property type="match status" value="1"/>
</dbReference>
<dbReference type="InterPro" id="IPR001789">
    <property type="entry name" value="Sig_transdc_resp-reg_receiver"/>
</dbReference>
<keyword evidence="2" id="KW-0238">DNA-binding</keyword>
<dbReference type="Gene3D" id="3.40.50.2300">
    <property type="match status" value="1"/>
</dbReference>
<dbReference type="SUPFAM" id="SSF46894">
    <property type="entry name" value="C-terminal effector domain of the bipartite response regulators"/>
    <property type="match status" value="1"/>
</dbReference>
<evidence type="ECO:0000256" key="4">
    <source>
        <dbReference type="PROSITE-ProRule" id="PRU00169"/>
    </source>
</evidence>
<evidence type="ECO:0000313" key="8">
    <source>
        <dbReference type="Proteomes" id="UP001501845"/>
    </source>
</evidence>
<feature type="domain" description="Response regulatory" evidence="6">
    <location>
        <begin position="7"/>
        <end position="132"/>
    </location>
</feature>
<dbReference type="PROSITE" id="PS00622">
    <property type="entry name" value="HTH_LUXR_1"/>
    <property type="match status" value="1"/>
</dbReference>
<evidence type="ECO:0000313" key="7">
    <source>
        <dbReference type="EMBL" id="GAA4121540.1"/>
    </source>
</evidence>
<evidence type="ECO:0000256" key="3">
    <source>
        <dbReference type="ARBA" id="ARBA00023163"/>
    </source>
</evidence>
<accession>A0ABP7XLK7</accession>
<keyword evidence="8" id="KW-1185">Reference proteome</keyword>
<evidence type="ECO:0000259" key="5">
    <source>
        <dbReference type="PROSITE" id="PS50043"/>
    </source>
</evidence>
<dbReference type="PRINTS" id="PR00038">
    <property type="entry name" value="HTHLUXR"/>
</dbReference>
<evidence type="ECO:0000256" key="1">
    <source>
        <dbReference type="ARBA" id="ARBA00023015"/>
    </source>
</evidence>
<dbReference type="InterPro" id="IPR000792">
    <property type="entry name" value="Tscrpt_reg_LuxR_C"/>
</dbReference>
<dbReference type="Proteomes" id="UP001501845">
    <property type="component" value="Unassembled WGS sequence"/>
</dbReference>
<evidence type="ECO:0000259" key="6">
    <source>
        <dbReference type="PROSITE" id="PS50110"/>
    </source>
</evidence>
<proteinExistence type="predicted"/>
<dbReference type="InterPro" id="IPR039420">
    <property type="entry name" value="WalR-like"/>
</dbReference>
<organism evidence="7 8">
    <name type="scientific">Streptomyces tunisiensis</name>
    <dbReference type="NCBI Taxonomy" id="948699"/>
    <lineage>
        <taxon>Bacteria</taxon>
        <taxon>Bacillati</taxon>
        <taxon>Actinomycetota</taxon>
        <taxon>Actinomycetes</taxon>
        <taxon>Kitasatosporales</taxon>
        <taxon>Streptomycetaceae</taxon>
        <taxon>Streptomyces</taxon>
    </lineage>
</organism>
<dbReference type="PROSITE" id="PS50110">
    <property type="entry name" value="RESPONSE_REGULATORY"/>
    <property type="match status" value="1"/>
</dbReference>
<dbReference type="EMBL" id="BAABBU010000002">
    <property type="protein sequence ID" value="GAA4121540.1"/>
    <property type="molecule type" value="Genomic_DNA"/>
</dbReference>
<evidence type="ECO:0000256" key="2">
    <source>
        <dbReference type="ARBA" id="ARBA00023125"/>
    </source>
</evidence>
<gene>
    <name evidence="7" type="ORF">GCM10022285_01090</name>
</gene>
<dbReference type="Pfam" id="PF00196">
    <property type="entry name" value="GerE"/>
    <property type="match status" value="1"/>
</dbReference>
<dbReference type="InterPro" id="IPR016032">
    <property type="entry name" value="Sig_transdc_resp-reg_C-effctor"/>
</dbReference>
<comment type="caution">
    <text evidence="7">The sequence shown here is derived from an EMBL/GenBank/DDBJ whole genome shotgun (WGS) entry which is preliminary data.</text>
</comment>
<name>A0ABP7XLK7_9ACTN</name>
<reference evidence="8" key="1">
    <citation type="journal article" date="2019" name="Int. J. Syst. Evol. Microbiol.">
        <title>The Global Catalogue of Microorganisms (GCM) 10K type strain sequencing project: providing services to taxonomists for standard genome sequencing and annotation.</title>
        <authorList>
            <consortium name="The Broad Institute Genomics Platform"/>
            <consortium name="The Broad Institute Genome Sequencing Center for Infectious Disease"/>
            <person name="Wu L."/>
            <person name="Ma J."/>
        </authorList>
    </citation>
    <scope>NUCLEOTIDE SEQUENCE [LARGE SCALE GENOMIC DNA]</scope>
    <source>
        <strain evidence="8">JCM 17589</strain>
    </source>
</reference>
<feature type="domain" description="HTH luxR-type" evidence="5">
    <location>
        <begin position="158"/>
        <end position="223"/>
    </location>
</feature>
<dbReference type="SUPFAM" id="SSF52172">
    <property type="entry name" value="CheY-like"/>
    <property type="match status" value="1"/>
</dbReference>
<dbReference type="InterPro" id="IPR011006">
    <property type="entry name" value="CheY-like_superfamily"/>
</dbReference>
<keyword evidence="1" id="KW-0805">Transcription regulation</keyword>
<dbReference type="PROSITE" id="PS50043">
    <property type="entry name" value="HTH_LUXR_2"/>
    <property type="match status" value="1"/>
</dbReference>
<sequence>MYEMTVNLFVVSDNAVSLAGLEAIVDQDEECALVGRATDDSDDLRRLSDLAGTALHPDVVVLSEPSSSRTVSARVRHIASAFPDEASRPHTIVVAQNDDDEMIVSALRAGVNGYLSRLGSADELLRSLKVVARGGAAFCPTVAARMSRYFSAMQGLHDGAGFPGLTSRELEILELLAGGMGNRQIARRLFLAEKTVRNYVSRIFAKLEVHDRATAVVMARDAGFGEPAGELVPHGAL</sequence>
<protein>
    <submittedName>
        <fullName evidence="7">Response regulator transcription factor</fullName>
    </submittedName>
</protein>
<dbReference type="CDD" id="cd06170">
    <property type="entry name" value="LuxR_C_like"/>
    <property type="match status" value="1"/>
</dbReference>
<dbReference type="SMART" id="SM00421">
    <property type="entry name" value="HTH_LUXR"/>
    <property type="match status" value="1"/>
</dbReference>
<comment type="caution">
    <text evidence="4">Lacks conserved residue(s) required for the propagation of feature annotation.</text>
</comment>
<keyword evidence="3" id="KW-0804">Transcription</keyword>